<protein>
    <recommendedName>
        <fullName evidence="1">USP domain-containing protein</fullName>
    </recommendedName>
</protein>
<dbReference type="GeneID" id="94835345"/>
<accession>A0A1J4KPN1</accession>
<dbReference type="EMBL" id="MLAK01000589">
    <property type="protein sequence ID" value="OHT11381.1"/>
    <property type="molecule type" value="Genomic_DNA"/>
</dbReference>
<evidence type="ECO:0000313" key="3">
    <source>
        <dbReference type="Proteomes" id="UP000179807"/>
    </source>
</evidence>
<gene>
    <name evidence="2" type="ORF">TRFO_19188</name>
</gene>
<dbReference type="Gene3D" id="3.90.70.10">
    <property type="entry name" value="Cysteine proteinases"/>
    <property type="match status" value="1"/>
</dbReference>
<dbReference type="InterPro" id="IPR050164">
    <property type="entry name" value="Peptidase_C19"/>
</dbReference>
<comment type="caution">
    <text evidence="2">The sequence shown here is derived from an EMBL/GenBank/DDBJ whole genome shotgun (WGS) entry which is preliminary data.</text>
</comment>
<proteinExistence type="predicted"/>
<dbReference type="GO" id="GO:0004843">
    <property type="term" value="F:cysteine-type deubiquitinase activity"/>
    <property type="evidence" value="ECO:0007669"/>
    <property type="project" value="InterPro"/>
</dbReference>
<name>A0A1J4KPN1_9EUKA</name>
<dbReference type="GO" id="GO:0005634">
    <property type="term" value="C:nucleus"/>
    <property type="evidence" value="ECO:0007669"/>
    <property type="project" value="TreeGrafter"/>
</dbReference>
<dbReference type="InterPro" id="IPR001394">
    <property type="entry name" value="Peptidase_C19_UCH"/>
</dbReference>
<dbReference type="GO" id="GO:0016579">
    <property type="term" value="P:protein deubiquitination"/>
    <property type="evidence" value="ECO:0007669"/>
    <property type="project" value="InterPro"/>
</dbReference>
<dbReference type="Proteomes" id="UP000179807">
    <property type="component" value="Unassembled WGS sequence"/>
</dbReference>
<organism evidence="2 3">
    <name type="scientific">Tritrichomonas foetus</name>
    <dbReference type="NCBI Taxonomy" id="1144522"/>
    <lineage>
        <taxon>Eukaryota</taxon>
        <taxon>Metamonada</taxon>
        <taxon>Parabasalia</taxon>
        <taxon>Tritrichomonadida</taxon>
        <taxon>Tritrichomonadidae</taxon>
        <taxon>Tritrichomonas</taxon>
    </lineage>
</organism>
<dbReference type="PANTHER" id="PTHR24006">
    <property type="entry name" value="UBIQUITIN CARBOXYL-TERMINAL HYDROLASE"/>
    <property type="match status" value="1"/>
</dbReference>
<dbReference type="FunFam" id="3.90.70.10:FF:000090">
    <property type="entry name" value="Clan CA, family C19, ubiquitin hydrolase-like cysteine peptidase"/>
    <property type="match status" value="1"/>
</dbReference>
<evidence type="ECO:0000313" key="2">
    <source>
        <dbReference type="EMBL" id="OHT11381.1"/>
    </source>
</evidence>
<reference evidence="2" key="1">
    <citation type="submission" date="2016-10" db="EMBL/GenBank/DDBJ databases">
        <authorList>
            <person name="Benchimol M."/>
            <person name="Almeida L.G."/>
            <person name="Vasconcelos A.T."/>
            <person name="Perreira-Neves A."/>
            <person name="Rosa I.A."/>
            <person name="Tasca T."/>
            <person name="Bogo M.R."/>
            <person name="de Souza W."/>
        </authorList>
    </citation>
    <scope>NUCLEOTIDE SEQUENCE [LARGE SCALE GENOMIC DNA]</scope>
    <source>
        <strain evidence="2">K</strain>
    </source>
</reference>
<sequence>MSVDSPNEGEQPNSFFGEIDALLSTGTEQIQNFRFIDAEDNLEKAFLMAIKSKYKVGIAYSKYSLSLFLSHRTTKKFSDFISEFKKTELFKEFNDSIGTALLDDVENFYFRVSQYLQPYFYIKMNPFPFILQKVENEANIELSKLTIYLRLLKTCKDSFKKNSIATDLSSSIFNNFVNYYLNKIKNHKKKLRTIDESKFKEFVQIERIFLKGANLKLLDKFENDVLLDFLSSDFLNKQFYALIRLNRNKIFNKELIEQLNHRKIIDKLFATLHHDLIVQFSTFLAKMFSYGQYEDRYIEQLWELTFQQSDYIKDYFSVWPTIMNSISQKSQKLVWNLILNQTPYFTEPVLLFLKKVSYKCVDKKPVLDILWNAAIRSHDGENFIDCIYMYTPKDSENRRQLKIRCFDLLKTPDEKMTENYDNTLFALKLLMKIWKHFDSKSTREELDILLNNVKISPVNASTFFELISNISSFLDSPFSEEEINLLEDQILKVIKDNSQPVFDFFICLLKNSKSKLFTQETLLLLIKWFSNLQNINEITFKLIKHIYKRINFQNKVSSLENIWNLLFRTEIPDVACYLVKLYGEQNSNIKEFIDNCLRKIDCFGALSALKMLIIEIEEPLDPENYNIKRNIYTGYKDILTINLSKDYIGKVKIPKDTSYQTFRAIIKRLTKAKDSEITLMSLQEELNNSYHFRDNETIKVFISKDSDSTEPKRLEKSDLPSFILLNHREHLKSLIKIGNNKRDLHICEAALDLLNYLPIDEEEITNLKTKSDLFDISQPFLFIYRINLLANLINDDDFEVLQNLYQSNLYSQLMLTLFEIPQNIFSKDEYFDLFLDTIVEINRRGRESEFKKFQKKILKKIANHDTILSLINNILEEEKKLITNDDRIIDFLQLLVFFTQNDKKILITHTKFPELFDSLIFNENKNIRINFFNLLTHINLKKISSFILSRLQLSKDGRCYEFFELVKRMCRSSKKKQYIFDALIDSFNGNLLITKNVTIQSKDQYLIEAVNDLCSTVADQEYITGIIENIYELFSNIEISNPELLLHLLVDKIVFNVNRYVFTPSILFPLLKRILDRHKSLFLPLVKSLTKINQSLPELQSSGSFLSSEQHDKGINNLGCTCYLNSSLQQLFRIQPIRDAIFAYDPQKVGETSKLNKINTDSIDEDWLCQLQLMFAHLKYSPLASIDANNFVKNWRMYGDEPIDPNEQQDAVEFITILLDRLDEILPGKPISKAIRGQIIHTTKQINGDYESIAHESFITFALEVKKKTCFGESFDVFLEPDIFDGTNQYRADEIGLIDASRSHAISKAPKFMIFQLKRFDFDLSTLKKKKINTQFKVEKIVDISKVFENQQLVDPVLYELCGIIQHSGNADGGHYYSYIKENEQWKEINDSTVKLVDEEIVLSKATGGSESKRFYDPVSRMTKQSTVMRSESAYILFYKLKKGNLYEKHNKIENFNNNETTEIKELDEPIVLMPEKMLREFFHQMKLIILKNVLFTTDYIDLIDYISNSDSYDTFPFLFQFTIRAIGSSSNKYNSSSIIQTTLTKAKSNREFAMFIVKNHEMLVESLFNYTDEKQLSICCNIANTALATVGKEGKILIDAITEKEEEIINHWSNIYYILNPVFYYFVYIEAKKDISEAGNHNNNDKINSEKYLSFLLRLLKNVMSGEIKVNPKKVNMSLVFRIIKYILMNHNDDESYYNLVKKEIFNIEFLKYYSQSDKHTFDFTALVVYFIKENKEITNKYLNIIESETDMPPNILASHFANFIALKDSLTSYRVNWILTHISNLEWDNNDIELFFKTAATNLKQNRGASTNNKNIGKNLTQFEIDFKNDFAIGENNEDFDPTPLFEKESPSWLKQWLIIDDESIRSSCASFIYSLFPSFPKFKSGFITIKPNLENRDDIIHSGSEHEKVCIRKLFNILINLQKDLITVSKNVAANIDDYNSELDLPTNTYFELLTWASFYYYDSNLKSYSNNFSKLVTTLSSLKNGVRHGVIDLIQFISYSYPSLINSSNVSIYLTAISKFPSNSDFSSHLINVSIYLFPIIIPIASKIDQQLLKSKFIKLCFKKFFNENCNQSKQLIDLIKNMKKSEILCKLVWKKRTTWGSCSSLLTVTTELLTDGWHSAKLFRDMNCHTSIINTFVTQYEGSTVSYKKWETMLSILHDYNQILFEMNHNDKKFGREYKKSFLDLWKQPSNSKLFKILYKSLIDSPDDFTGKCLLVLNDVFNSKSKEFQIFLNDINCKEKSKDITMQIYKNIKGTFLLSFAKLRISIIHIQSNNNDEKESFLINEIKCVHKCMIFRHEILSMFLEIIPNKNSRSLILSEFFTNVLDLDQYNFQFLKENKEFIQKNWVSHLSHLIQEEMNEITQFTKKDYFVALVPKLINAEKCLLLMLNKLNKSQITMNQETIKNCLNIVKGKEEKELNEFRDIANKLLVLCK</sequence>
<dbReference type="OrthoDB" id="420187at2759"/>
<dbReference type="VEuPathDB" id="TrichDB:TRFO_19188"/>
<dbReference type="GO" id="GO:0005829">
    <property type="term" value="C:cytosol"/>
    <property type="evidence" value="ECO:0007669"/>
    <property type="project" value="TreeGrafter"/>
</dbReference>
<dbReference type="RefSeq" id="XP_068364517.1">
    <property type="nucleotide sequence ID" value="XM_068500641.1"/>
</dbReference>
<dbReference type="InterPro" id="IPR018200">
    <property type="entry name" value="USP_CS"/>
</dbReference>
<dbReference type="InterPro" id="IPR028889">
    <property type="entry name" value="USP"/>
</dbReference>
<dbReference type="PROSITE" id="PS00973">
    <property type="entry name" value="USP_2"/>
    <property type="match status" value="1"/>
</dbReference>
<keyword evidence="3" id="KW-1185">Reference proteome</keyword>
<dbReference type="SUPFAM" id="SSF54001">
    <property type="entry name" value="Cysteine proteinases"/>
    <property type="match status" value="1"/>
</dbReference>
<evidence type="ECO:0000259" key="1">
    <source>
        <dbReference type="PROSITE" id="PS50235"/>
    </source>
</evidence>
<dbReference type="InterPro" id="IPR038765">
    <property type="entry name" value="Papain-like_cys_pep_sf"/>
</dbReference>
<feature type="domain" description="USP" evidence="1">
    <location>
        <begin position="1113"/>
        <end position="1442"/>
    </location>
</feature>
<dbReference type="Pfam" id="PF00443">
    <property type="entry name" value="UCH"/>
    <property type="match status" value="1"/>
</dbReference>
<dbReference type="PANTHER" id="PTHR24006:SF827">
    <property type="entry name" value="UBIQUITIN CARBOXYL-TERMINAL HYDROLASE 34"/>
    <property type="match status" value="1"/>
</dbReference>
<dbReference type="PROSITE" id="PS50235">
    <property type="entry name" value="USP_3"/>
    <property type="match status" value="1"/>
</dbReference>